<name>A0A927MJW3_9BACL</name>
<organism evidence="1 2">
    <name type="scientific">Sporosarcina limicola</name>
    <dbReference type="NCBI Taxonomy" id="34101"/>
    <lineage>
        <taxon>Bacteria</taxon>
        <taxon>Bacillati</taxon>
        <taxon>Bacillota</taxon>
        <taxon>Bacilli</taxon>
        <taxon>Bacillales</taxon>
        <taxon>Caryophanaceae</taxon>
        <taxon>Sporosarcina</taxon>
    </lineage>
</organism>
<proteinExistence type="predicted"/>
<accession>A0A927MJW3</accession>
<evidence type="ECO:0000313" key="2">
    <source>
        <dbReference type="Proteomes" id="UP000658225"/>
    </source>
</evidence>
<dbReference type="Proteomes" id="UP000658225">
    <property type="component" value="Unassembled WGS sequence"/>
</dbReference>
<sequence length="103" mass="12116">MEALETNIVRMIDSNGEQIGEFNRDEQYIRSRKQDDFIKKTAKVKTQFDAYNRKEGKFIWAYPAKIQYLIKSKEFTKGDLTMIFYLATYVNGTGYLSHANNKK</sequence>
<gene>
    <name evidence="1" type="ORF">H4683_001573</name>
</gene>
<comment type="caution">
    <text evidence="1">The sequence shown here is derived from an EMBL/GenBank/DDBJ whole genome shotgun (WGS) entry which is preliminary data.</text>
</comment>
<dbReference type="AlphaFoldDB" id="A0A927MJW3"/>
<protein>
    <submittedName>
        <fullName evidence="1">Uncharacterized protein</fullName>
    </submittedName>
</protein>
<keyword evidence="2" id="KW-1185">Reference proteome</keyword>
<dbReference type="EMBL" id="JADBEL010000006">
    <property type="protein sequence ID" value="MBE1554497.1"/>
    <property type="molecule type" value="Genomic_DNA"/>
</dbReference>
<evidence type="ECO:0000313" key="1">
    <source>
        <dbReference type="EMBL" id="MBE1554497.1"/>
    </source>
</evidence>
<dbReference type="RefSeq" id="WP_192598280.1">
    <property type="nucleotide sequence ID" value="NZ_JADBEL010000006.1"/>
</dbReference>
<reference evidence="1" key="1">
    <citation type="submission" date="2020-10" db="EMBL/GenBank/DDBJ databases">
        <title>Genomic Encyclopedia of Type Strains, Phase IV (KMG-IV): sequencing the most valuable type-strain genomes for metagenomic binning, comparative biology and taxonomic classification.</title>
        <authorList>
            <person name="Goeker M."/>
        </authorList>
    </citation>
    <scope>NUCLEOTIDE SEQUENCE</scope>
    <source>
        <strain evidence="1">DSM 13886</strain>
    </source>
</reference>